<accession>A0A8S9RVC2</accession>
<gene>
    <name evidence="1" type="ORF">F2Q69_00026103</name>
</gene>
<dbReference type="AlphaFoldDB" id="A0A8S9RVC2"/>
<dbReference type="Proteomes" id="UP000712600">
    <property type="component" value="Unassembled WGS sequence"/>
</dbReference>
<proteinExistence type="predicted"/>
<name>A0A8S9RVC2_BRACR</name>
<evidence type="ECO:0000313" key="1">
    <source>
        <dbReference type="EMBL" id="KAF3585275.1"/>
    </source>
</evidence>
<sequence>MYLMVACRWFLPPSVIPESFQGTWTKQRFPLLSFEAFGSWSYRLAGEAATIGHGLDAEVVVTGWRAMGSSGNSRSLVFA</sequence>
<dbReference type="EMBL" id="QGKX02000088">
    <property type="protein sequence ID" value="KAF3585275.1"/>
    <property type="molecule type" value="Genomic_DNA"/>
</dbReference>
<evidence type="ECO:0000313" key="2">
    <source>
        <dbReference type="Proteomes" id="UP000712600"/>
    </source>
</evidence>
<reference evidence="1" key="1">
    <citation type="submission" date="2019-12" db="EMBL/GenBank/DDBJ databases">
        <title>Genome sequencing and annotation of Brassica cretica.</title>
        <authorList>
            <person name="Studholme D.J."/>
            <person name="Sarris P."/>
        </authorList>
    </citation>
    <scope>NUCLEOTIDE SEQUENCE</scope>
    <source>
        <strain evidence="1">PFS-109/04</strain>
        <tissue evidence="1">Leaf</tissue>
    </source>
</reference>
<organism evidence="1 2">
    <name type="scientific">Brassica cretica</name>
    <name type="common">Mustard</name>
    <dbReference type="NCBI Taxonomy" id="69181"/>
    <lineage>
        <taxon>Eukaryota</taxon>
        <taxon>Viridiplantae</taxon>
        <taxon>Streptophyta</taxon>
        <taxon>Embryophyta</taxon>
        <taxon>Tracheophyta</taxon>
        <taxon>Spermatophyta</taxon>
        <taxon>Magnoliopsida</taxon>
        <taxon>eudicotyledons</taxon>
        <taxon>Gunneridae</taxon>
        <taxon>Pentapetalae</taxon>
        <taxon>rosids</taxon>
        <taxon>malvids</taxon>
        <taxon>Brassicales</taxon>
        <taxon>Brassicaceae</taxon>
        <taxon>Brassiceae</taxon>
        <taxon>Brassica</taxon>
    </lineage>
</organism>
<comment type="caution">
    <text evidence="1">The sequence shown here is derived from an EMBL/GenBank/DDBJ whole genome shotgun (WGS) entry which is preliminary data.</text>
</comment>
<protein>
    <submittedName>
        <fullName evidence="1">Uncharacterized protein</fullName>
    </submittedName>
</protein>